<accession>A0A6H5GQL1</accession>
<feature type="non-terminal residue" evidence="2">
    <location>
        <position position="103"/>
    </location>
</feature>
<feature type="region of interest" description="Disordered" evidence="1">
    <location>
        <begin position="62"/>
        <end position="103"/>
    </location>
</feature>
<organism evidence="2 3">
    <name type="scientific">Nesidiocoris tenuis</name>
    <dbReference type="NCBI Taxonomy" id="355587"/>
    <lineage>
        <taxon>Eukaryota</taxon>
        <taxon>Metazoa</taxon>
        <taxon>Ecdysozoa</taxon>
        <taxon>Arthropoda</taxon>
        <taxon>Hexapoda</taxon>
        <taxon>Insecta</taxon>
        <taxon>Pterygota</taxon>
        <taxon>Neoptera</taxon>
        <taxon>Paraneoptera</taxon>
        <taxon>Hemiptera</taxon>
        <taxon>Heteroptera</taxon>
        <taxon>Panheteroptera</taxon>
        <taxon>Cimicomorpha</taxon>
        <taxon>Miridae</taxon>
        <taxon>Dicyphina</taxon>
        <taxon>Nesidiocoris</taxon>
    </lineage>
</organism>
<evidence type="ECO:0000313" key="2">
    <source>
        <dbReference type="EMBL" id="CAB0005218.1"/>
    </source>
</evidence>
<feature type="compositionally biased region" description="Polar residues" evidence="1">
    <location>
        <begin position="92"/>
        <end position="103"/>
    </location>
</feature>
<evidence type="ECO:0000313" key="3">
    <source>
        <dbReference type="Proteomes" id="UP000479000"/>
    </source>
</evidence>
<dbReference type="AlphaFoldDB" id="A0A6H5GQL1"/>
<gene>
    <name evidence="2" type="ORF">NTEN_LOCUS10695</name>
</gene>
<dbReference type="Proteomes" id="UP000479000">
    <property type="component" value="Unassembled WGS sequence"/>
</dbReference>
<dbReference type="EMBL" id="CADCXU010016012">
    <property type="protein sequence ID" value="CAB0005218.1"/>
    <property type="molecule type" value="Genomic_DNA"/>
</dbReference>
<name>A0A6H5GQL1_9HEMI</name>
<keyword evidence="3" id="KW-1185">Reference proteome</keyword>
<proteinExistence type="predicted"/>
<reference evidence="2 3" key="1">
    <citation type="submission" date="2020-02" db="EMBL/GenBank/DDBJ databases">
        <authorList>
            <person name="Ferguson B K."/>
        </authorList>
    </citation>
    <scope>NUCLEOTIDE SEQUENCE [LARGE SCALE GENOMIC DNA]</scope>
</reference>
<sequence>MPGCSRIRISFELINELLSSLEASPRRLDGLYPNSVWEMTHASFSTADLLVPRPAIFKRTSKNHTYGWDPTASTPHHPGARADSNPREYRRSSSSNAQYSLTR</sequence>
<evidence type="ECO:0000256" key="1">
    <source>
        <dbReference type="SAM" id="MobiDB-lite"/>
    </source>
</evidence>
<protein>
    <submittedName>
        <fullName evidence="2">Uncharacterized protein</fullName>
    </submittedName>
</protein>